<dbReference type="Gramene" id="Kaladp0095s0461.1.v1.1">
    <property type="protein sequence ID" value="Kaladp0095s0461.1.v1.1.CDS.1"/>
    <property type="gene ID" value="Kaladp0095s0461.v1.1"/>
</dbReference>
<organism evidence="3 4">
    <name type="scientific">Kalanchoe fedtschenkoi</name>
    <name type="common">Lavender scallops</name>
    <name type="synonym">South American air plant</name>
    <dbReference type="NCBI Taxonomy" id="63787"/>
    <lineage>
        <taxon>Eukaryota</taxon>
        <taxon>Viridiplantae</taxon>
        <taxon>Streptophyta</taxon>
        <taxon>Embryophyta</taxon>
        <taxon>Tracheophyta</taxon>
        <taxon>Spermatophyta</taxon>
        <taxon>Magnoliopsida</taxon>
        <taxon>eudicotyledons</taxon>
        <taxon>Gunneridae</taxon>
        <taxon>Pentapetalae</taxon>
        <taxon>Saxifragales</taxon>
        <taxon>Crassulaceae</taxon>
        <taxon>Kalanchoe</taxon>
    </lineage>
</organism>
<feature type="signal peptide" evidence="1">
    <location>
        <begin position="1"/>
        <end position="23"/>
    </location>
</feature>
<dbReference type="InterPro" id="IPR050542">
    <property type="entry name" value="Glycosyl_Hydrlase18_Chitinase"/>
</dbReference>
<evidence type="ECO:0000313" key="4">
    <source>
        <dbReference type="Proteomes" id="UP000594263"/>
    </source>
</evidence>
<name>A0A7N1A6E6_KALFE</name>
<evidence type="ECO:0000259" key="2">
    <source>
        <dbReference type="PROSITE" id="PS51910"/>
    </source>
</evidence>
<dbReference type="PANTHER" id="PTHR45708">
    <property type="entry name" value="ENDOCHITINASE"/>
    <property type="match status" value="1"/>
</dbReference>
<keyword evidence="4" id="KW-1185">Reference proteome</keyword>
<dbReference type="PANTHER" id="PTHR45708:SF25">
    <property type="entry name" value="CHITINASE"/>
    <property type="match status" value="1"/>
</dbReference>
<dbReference type="PROSITE" id="PS51910">
    <property type="entry name" value="GH18_2"/>
    <property type="match status" value="1"/>
</dbReference>
<dbReference type="AlphaFoldDB" id="A0A7N1A6E6"/>
<feature type="domain" description="GH18" evidence="2">
    <location>
        <begin position="26"/>
        <end position="134"/>
    </location>
</feature>
<dbReference type="GO" id="GO:0004568">
    <property type="term" value="F:chitinase activity"/>
    <property type="evidence" value="ECO:0007669"/>
    <property type="project" value="TreeGrafter"/>
</dbReference>
<proteinExistence type="predicted"/>
<evidence type="ECO:0000256" key="1">
    <source>
        <dbReference type="SAM" id="SignalP"/>
    </source>
</evidence>
<dbReference type="Gene3D" id="3.20.20.80">
    <property type="entry name" value="Glycosidases"/>
    <property type="match status" value="1"/>
</dbReference>
<dbReference type="OMA" id="DIRECQH"/>
<reference evidence="3" key="1">
    <citation type="submission" date="2021-01" db="UniProtKB">
        <authorList>
            <consortium name="EnsemblPlants"/>
        </authorList>
    </citation>
    <scope>IDENTIFICATION</scope>
</reference>
<accession>A0A7N1A6E6</accession>
<dbReference type="Proteomes" id="UP000594263">
    <property type="component" value="Unplaced"/>
</dbReference>
<sequence>MAGRSRRFQSLMVVIGAAAGVLAGQEMVGVYWGQNGNEGSLDQACASGLYSFVTLAFLTTFGNGRNPVLNLAGHCDPSGGGCVSMGASIERCQRLGVKVLLSIGGGNGNYSLNSPADAIEDQVVNNSKTYGVKS</sequence>
<dbReference type="InterPro" id="IPR017853">
    <property type="entry name" value="GH"/>
</dbReference>
<dbReference type="SUPFAM" id="SSF51445">
    <property type="entry name" value="(Trans)glycosidases"/>
    <property type="match status" value="1"/>
</dbReference>
<keyword evidence="1" id="KW-0732">Signal</keyword>
<dbReference type="EnsemblPlants" id="Kaladp0095s0461.1.v1.1">
    <property type="protein sequence ID" value="Kaladp0095s0461.1.v1.1.CDS.1"/>
    <property type="gene ID" value="Kaladp0095s0461.v1.1"/>
</dbReference>
<protein>
    <recommendedName>
        <fullName evidence="2">GH18 domain-containing protein</fullName>
    </recommendedName>
</protein>
<dbReference type="InterPro" id="IPR001223">
    <property type="entry name" value="Glyco_hydro18_cat"/>
</dbReference>
<evidence type="ECO:0000313" key="3">
    <source>
        <dbReference type="EnsemblPlants" id="Kaladp0095s0461.1.v1.1.CDS.1"/>
    </source>
</evidence>
<feature type="chain" id="PRO_5029568274" description="GH18 domain-containing protein" evidence="1">
    <location>
        <begin position="24"/>
        <end position="134"/>
    </location>
</feature>
<dbReference type="GO" id="GO:0005576">
    <property type="term" value="C:extracellular region"/>
    <property type="evidence" value="ECO:0007669"/>
    <property type="project" value="TreeGrafter"/>
</dbReference>
<dbReference type="GO" id="GO:0005975">
    <property type="term" value="P:carbohydrate metabolic process"/>
    <property type="evidence" value="ECO:0007669"/>
    <property type="project" value="InterPro"/>
</dbReference>